<keyword evidence="4 7" id="KW-1133">Transmembrane helix</keyword>
<gene>
    <name evidence="9" type="ORF">B5C34_15685</name>
</gene>
<keyword evidence="10" id="KW-1185">Reference proteome</keyword>
<organism evidence="9 10">
    <name type="scientific">Pacificimonas flava</name>
    <dbReference type="NCBI Taxonomy" id="1234595"/>
    <lineage>
        <taxon>Bacteria</taxon>
        <taxon>Pseudomonadati</taxon>
        <taxon>Pseudomonadota</taxon>
        <taxon>Alphaproteobacteria</taxon>
        <taxon>Sphingomonadales</taxon>
        <taxon>Sphingosinicellaceae</taxon>
        <taxon>Pacificimonas</taxon>
    </lineage>
</organism>
<dbReference type="InterPro" id="IPR044770">
    <property type="entry name" value="MFS_spinster-like"/>
</dbReference>
<feature type="transmembrane region" description="Helical" evidence="7">
    <location>
        <begin position="96"/>
        <end position="117"/>
    </location>
</feature>
<dbReference type="GO" id="GO:0016020">
    <property type="term" value="C:membrane"/>
    <property type="evidence" value="ECO:0007669"/>
    <property type="project" value="UniProtKB-SubCell"/>
</dbReference>
<dbReference type="EMBL" id="NFZT01000007">
    <property type="protein sequence ID" value="OWV31933.1"/>
    <property type="molecule type" value="Genomic_DNA"/>
</dbReference>
<feature type="domain" description="Major facilitator superfamily (MFS) profile" evidence="8">
    <location>
        <begin position="31"/>
        <end position="435"/>
    </location>
</feature>
<feature type="transmembrane region" description="Helical" evidence="7">
    <location>
        <begin position="156"/>
        <end position="180"/>
    </location>
</feature>
<dbReference type="AlphaFoldDB" id="A0A219B1C5"/>
<dbReference type="InterPro" id="IPR036259">
    <property type="entry name" value="MFS_trans_sf"/>
</dbReference>
<evidence type="ECO:0000259" key="8">
    <source>
        <dbReference type="PROSITE" id="PS50850"/>
    </source>
</evidence>
<evidence type="ECO:0000256" key="4">
    <source>
        <dbReference type="ARBA" id="ARBA00022989"/>
    </source>
</evidence>
<feature type="transmembrane region" description="Helical" evidence="7">
    <location>
        <begin position="312"/>
        <end position="333"/>
    </location>
</feature>
<feature type="transmembrane region" description="Helical" evidence="7">
    <location>
        <begin position="123"/>
        <end position="144"/>
    </location>
</feature>
<reference evidence="10" key="1">
    <citation type="submission" date="2017-05" db="EMBL/GenBank/DDBJ databases">
        <authorList>
            <person name="Lin X."/>
        </authorList>
    </citation>
    <scope>NUCLEOTIDE SEQUENCE [LARGE SCALE GENOMIC DNA]</scope>
    <source>
        <strain evidence="10">JLT2012</strain>
    </source>
</reference>
<evidence type="ECO:0000256" key="1">
    <source>
        <dbReference type="ARBA" id="ARBA00004141"/>
    </source>
</evidence>
<dbReference type="PROSITE" id="PS50850">
    <property type="entry name" value="MFS"/>
    <property type="match status" value="1"/>
</dbReference>
<comment type="subcellular location">
    <subcellularLocation>
        <location evidence="1">Membrane</location>
        <topology evidence="1">Multi-pass membrane protein</topology>
    </subcellularLocation>
</comment>
<feature type="transmembrane region" description="Helical" evidence="7">
    <location>
        <begin position="70"/>
        <end position="89"/>
    </location>
</feature>
<feature type="transmembrane region" description="Helical" evidence="7">
    <location>
        <begin position="373"/>
        <end position="397"/>
    </location>
</feature>
<dbReference type="Proteomes" id="UP000198462">
    <property type="component" value="Unassembled WGS sequence"/>
</dbReference>
<keyword evidence="5 7" id="KW-0472">Membrane</keyword>
<evidence type="ECO:0000256" key="2">
    <source>
        <dbReference type="ARBA" id="ARBA00022448"/>
    </source>
</evidence>
<keyword evidence="3 7" id="KW-0812">Transmembrane</keyword>
<evidence type="ECO:0000256" key="5">
    <source>
        <dbReference type="ARBA" id="ARBA00023136"/>
    </source>
</evidence>
<evidence type="ECO:0000256" key="3">
    <source>
        <dbReference type="ARBA" id="ARBA00022692"/>
    </source>
</evidence>
<feature type="transmembrane region" description="Helical" evidence="7">
    <location>
        <begin position="339"/>
        <end position="361"/>
    </location>
</feature>
<feature type="transmembrane region" description="Helical" evidence="7">
    <location>
        <begin position="240"/>
        <end position="259"/>
    </location>
</feature>
<evidence type="ECO:0000256" key="6">
    <source>
        <dbReference type="SAM" id="MobiDB-lite"/>
    </source>
</evidence>
<dbReference type="InterPro" id="IPR020846">
    <property type="entry name" value="MFS_dom"/>
</dbReference>
<comment type="caution">
    <text evidence="9">The sequence shown here is derived from an EMBL/GenBank/DDBJ whole genome shotgun (WGS) entry which is preliminary data.</text>
</comment>
<keyword evidence="2" id="KW-0813">Transport</keyword>
<proteinExistence type="predicted"/>
<dbReference type="InterPro" id="IPR011701">
    <property type="entry name" value="MFS"/>
</dbReference>
<evidence type="ECO:0000313" key="9">
    <source>
        <dbReference type="EMBL" id="OWV31933.1"/>
    </source>
</evidence>
<feature type="transmembrane region" description="Helical" evidence="7">
    <location>
        <begin position="409"/>
        <end position="432"/>
    </location>
</feature>
<evidence type="ECO:0000313" key="10">
    <source>
        <dbReference type="Proteomes" id="UP000198462"/>
    </source>
</evidence>
<dbReference type="PANTHER" id="PTHR23505">
    <property type="entry name" value="SPINSTER"/>
    <property type="match status" value="1"/>
</dbReference>
<feature type="transmembrane region" description="Helical" evidence="7">
    <location>
        <begin position="279"/>
        <end position="300"/>
    </location>
</feature>
<dbReference type="SUPFAM" id="SSF103473">
    <property type="entry name" value="MFS general substrate transporter"/>
    <property type="match status" value="1"/>
</dbReference>
<dbReference type="CDD" id="cd17328">
    <property type="entry name" value="MFS_spinster_like"/>
    <property type="match status" value="1"/>
</dbReference>
<evidence type="ECO:0000256" key="7">
    <source>
        <dbReference type="SAM" id="Phobius"/>
    </source>
</evidence>
<dbReference type="PANTHER" id="PTHR23505:SF79">
    <property type="entry name" value="PROTEIN SPINSTER"/>
    <property type="match status" value="1"/>
</dbReference>
<dbReference type="OrthoDB" id="7497327at2"/>
<feature type="transmembrane region" description="Helical" evidence="7">
    <location>
        <begin position="186"/>
        <end position="206"/>
    </location>
</feature>
<dbReference type="Pfam" id="PF07690">
    <property type="entry name" value="MFS_1"/>
    <property type="match status" value="1"/>
</dbReference>
<dbReference type="Gene3D" id="1.20.1250.20">
    <property type="entry name" value="MFS general substrate transporter like domains"/>
    <property type="match status" value="1"/>
</dbReference>
<name>A0A219B1C5_9SPHN</name>
<sequence>MRLSGPVRRNRAMLPSEGPPPAGAAPKSGLALAMLFLVGLLNFVDRQILSVLVEPIRQDLMFSDLQFGLLTGLTFSLFYSLAAVPIAVAADRSHRVRLIATCCGLWSLFTAACGLAGSFLHLAIARFGVGIGEAGGTAPSLSLLSDLFPPARRAWAIGLFSLNGPLGVFLGTSLAAWAAAEFGWRWVFFIMGAVGLIVAPLLLLLVREPVRGSMDSDPLAATAERLRFRQTLERLKADPALRWTMVVCGLGAFVSYGMLNWLPAYLMRSEAMPLAAMGKWFAVAAGGTLGLGMWLGGTLAARQAEQAGRGGYAVVPGAASVLLVPALSVALLLDGWTASLAGLLVPMTLCTMYIAPMLALTQELARPAERATVSALVMLAFNIVGLGFGPLFVGAVSDMVQPAFGDDSIGVALFGLVPVAACGALASFRLAYILRRDMDSGQSQPAYA</sequence>
<dbReference type="GO" id="GO:0022857">
    <property type="term" value="F:transmembrane transporter activity"/>
    <property type="evidence" value="ECO:0007669"/>
    <property type="project" value="InterPro"/>
</dbReference>
<accession>A0A219B1C5</accession>
<protein>
    <recommendedName>
        <fullName evidence="8">Major facilitator superfamily (MFS) profile domain-containing protein</fullName>
    </recommendedName>
</protein>
<feature type="region of interest" description="Disordered" evidence="6">
    <location>
        <begin position="1"/>
        <end position="22"/>
    </location>
</feature>